<proteinExistence type="predicted"/>
<organism evidence="2 3">
    <name type="scientific">Bodo saltans</name>
    <name type="common">Flagellated protozoan</name>
    <dbReference type="NCBI Taxonomy" id="75058"/>
    <lineage>
        <taxon>Eukaryota</taxon>
        <taxon>Discoba</taxon>
        <taxon>Euglenozoa</taxon>
        <taxon>Kinetoplastea</taxon>
        <taxon>Metakinetoplastina</taxon>
        <taxon>Eubodonida</taxon>
        <taxon>Bodonidae</taxon>
        <taxon>Bodo</taxon>
    </lineage>
</organism>
<keyword evidence="1" id="KW-1133">Transmembrane helix</keyword>
<keyword evidence="1" id="KW-0812">Transmembrane</keyword>
<dbReference type="VEuPathDB" id="TriTrypDB:BSAL_78655"/>
<protein>
    <submittedName>
        <fullName evidence="2">Membrane-associated protein, putative</fullName>
    </submittedName>
</protein>
<keyword evidence="1" id="KW-0472">Membrane</keyword>
<keyword evidence="3" id="KW-1185">Reference proteome</keyword>
<gene>
    <name evidence="2" type="ORF">BSAL_78655</name>
</gene>
<dbReference type="AlphaFoldDB" id="A0A0S4IXG3"/>
<evidence type="ECO:0000313" key="2">
    <source>
        <dbReference type="EMBL" id="CUG38915.1"/>
    </source>
</evidence>
<dbReference type="EMBL" id="CYKH01000785">
    <property type="protein sequence ID" value="CUG38915.1"/>
    <property type="molecule type" value="Genomic_DNA"/>
</dbReference>
<feature type="non-terminal residue" evidence="2">
    <location>
        <position position="445"/>
    </location>
</feature>
<evidence type="ECO:0000256" key="1">
    <source>
        <dbReference type="SAM" id="Phobius"/>
    </source>
</evidence>
<feature type="transmembrane region" description="Helical" evidence="1">
    <location>
        <begin position="7"/>
        <end position="24"/>
    </location>
</feature>
<name>A0A0S4IXG3_BODSA</name>
<sequence>MEARAKWRRFGMIVVVVILITLYTDETMRFSSSGAISTGLQTPLITPPPTITTTATAAPETTAQKPSVPHWQPIDRAVIVYADVVDDAVRFLRELGGAAAVKYVLVFSDDRILSSALHRLSSDRIAATLVLVADCGERLTVQRVVDIVDNESLEMPVSSCERSPRPSVGVARWLSISSGSFLFDAVRVLLSFGFGNDDTSLLLDLHASLVVVNPSEVQVCTRRQFGKFFIYFFLNMFYSTTHEITMVAMPTAVSDSILKTVLQQPTLEHLCQQKRISSVPFQQLIRSSNSSIFVTPSVFGGSRESIRALIAALDEFQTRYPIPPGVEMDFVLATVLNEVREGRSSVQLKVRLVSDDDARVVTNDTCNVVEQCVLGDTTGSSLVSSLPALVLSSRRCMWSKPLQPAPLRQPPTCHSKWFDDYYLLHEGNSNTNRIPSALVSPNSLG</sequence>
<reference evidence="3" key="1">
    <citation type="submission" date="2015-09" db="EMBL/GenBank/DDBJ databases">
        <authorList>
            <consortium name="Pathogen Informatics"/>
        </authorList>
    </citation>
    <scope>NUCLEOTIDE SEQUENCE [LARGE SCALE GENOMIC DNA]</scope>
    <source>
        <strain evidence="3">Lake Konstanz</strain>
    </source>
</reference>
<accession>A0A0S4IXG3</accession>
<evidence type="ECO:0000313" key="3">
    <source>
        <dbReference type="Proteomes" id="UP000051952"/>
    </source>
</evidence>
<dbReference type="Proteomes" id="UP000051952">
    <property type="component" value="Unassembled WGS sequence"/>
</dbReference>